<evidence type="ECO:0000313" key="4">
    <source>
        <dbReference type="Proteomes" id="UP000037179"/>
    </source>
</evidence>
<evidence type="ECO:0000313" key="3">
    <source>
        <dbReference type="EMBL" id="GAP30917.1"/>
    </source>
</evidence>
<organism evidence="3 4">
    <name type="scientific">Nocardia seriolae</name>
    <dbReference type="NCBI Taxonomy" id="37332"/>
    <lineage>
        <taxon>Bacteria</taxon>
        <taxon>Bacillati</taxon>
        <taxon>Actinomycetota</taxon>
        <taxon>Actinomycetes</taxon>
        <taxon>Mycobacteriales</taxon>
        <taxon>Nocardiaceae</taxon>
        <taxon>Nocardia</taxon>
    </lineage>
</organism>
<feature type="transmembrane region" description="Helical" evidence="1">
    <location>
        <begin position="69"/>
        <end position="87"/>
    </location>
</feature>
<accession>A0A0B8NH40</accession>
<sequence>MSPAIETILIGGYAVALLVGALTVDATARRAHRRAYRRAGRFHRRIALAMVWLSALALVLAAVRQPANYVALLPFSLAWAGVAWALTEHLRHPGPITRPARDARNG</sequence>
<dbReference type="AlphaFoldDB" id="A0A0B8NH40"/>
<reference evidence="3 4" key="2">
    <citation type="journal article" date="2016" name="Genome Announc.">
        <title>Draft Genome Sequence of Erythromycin- and Oxytetracycline-Sensitive Nocardia seriolae Strain U-1 (NBRC 110359).</title>
        <authorList>
            <person name="Imajoh M."/>
            <person name="Sukeda M."/>
            <person name="Shimizu M."/>
            <person name="Yamane J."/>
            <person name="Ohnishi K."/>
            <person name="Oshima S."/>
        </authorList>
    </citation>
    <scope>NUCLEOTIDE SEQUENCE [LARGE SCALE GENOMIC DNA]</scope>
    <source>
        <strain evidence="3 4">U-1</strain>
    </source>
</reference>
<reference evidence="2 5" key="3">
    <citation type="submission" date="2016-10" db="EMBL/GenBank/DDBJ databases">
        <title>Genome sequence of Nocardia seriolae strain EM150506, isolated from Anguila japonica.</title>
        <authorList>
            <person name="Han H.-J."/>
        </authorList>
    </citation>
    <scope>NUCLEOTIDE SEQUENCE [LARGE SCALE GENOMIC DNA]</scope>
    <source>
        <strain evidence="2 5">EM150506</strain>
    </source>
</reference>
<evidence type="ECO:0000256" key="1">
    <source>
        <dbReference type="SAM" id="Phobius"/>
    </source>
</evidence>
<dbReference type="EMBL" id="CP017839">
    <property type="protein sequence ID" value="APA97931.1"/>
    <property type="molecule type" value="Genomic_DNA"/>
</dbReference>
<reference evidence="4" key="1">
    <citation type="submission" date="2015-07" db="EMBL/GenBank/DDBJ databases">
        <title>Nocardia seriolae U-1 whole genome shotgun sequence.</title>
        <authorList>
            <person name="Imajoh M."/>
            <person name="Fukumoto Y."/>
            <person name="Sukeda M."/>
            <person name="Yamane J."/>
            <person name="Yamasaki K."/>
            <person name="Shimizu M."/>
            <person name="Ohnishi K."/>
            <person name="Oshima S."/>
        </authorList>
    </citation>
    <scope>NUCLEOTIDE SEQUENCE [LARGE SCALE GENOMIC DNA]</scope>
    <source>
        <strain evidence="4">U-1</strain>
    </source>
</reference>
<dbReference type="KEGG" id="nsr:NS506_03882"/>
<evidence type="ECO:0000313" key="5">
    <source>
        <dbReference type="Proteomes" id="UP000180166"/>
    </source>
</evidence>
<evidence type="ECO:0000313" key="2">
    <source>
        <dbReference type="EMBL" id="APA97931.1"/>
    </source>
</evidence>
<keyword evidence="1" id="KW-0472">Membrane</keyword>
<keyword evidence="4" id="KW-1185">Reference proteome</keyword>
<proteinExistence type="predicted"/>
<keyword evidence="1" id="KW-0812">Transmembrane</keyword>
<dbReference type="Proteomes" id="UP000037179">
    <property type="component" value="Unassembled WGS sequence"/>
</dbReference>
<keyword evidence="1" id="KW-1133">Transmembrane helix</keyword>
<protein>
    <recommendedName>
        <fullName evidence="6">DUF3325 domain-containing protein</fullName>
    </recommendedName>
</protein>
<dbReference type="EMBL" id="BBYQ01000098">
    <property type="protein sequence ID" value="GAP30917.1"/>
    <property type="molecule type" value="Genomic_DNA"/>
</dbReference>
<name>A0A0B8NH40_9NOCA</name>
<gene>
    <name evidence="2" type="ORF">NS506_03882</name>
    <name evidence="3" type="ORF">NSK11_contig00098-0013</name>
</gene>
<evidence type="ECO:0008006" key="6">
    <source>
        <dbReference type="Google" id="ProtNLM"/>
    </source>
</evidence>
<dbReference type="GeneID" id="93376061"/>
<feature type="transmembrane region" description="Helical" evidence="1">
    <location>
        <begin position="6"/>
        <end position="24"/>
    </location>
</feature>
<dbReference type="Proteomes" id="UP000180166">
    <property type="component" value="Chromosome"/>
</dbReference>
<dbReference type="RefSeq" id="WP_033089586.1">
    <property type="nucleotide sequence ID" value="NZ_AP017900.1"/>
</dbReference>
<feature type="transmembrane region" description="Helical" evidence="1">
    <location>
        <begin position="45"/>
        <end position="63"/>
    </location>
</feature>